<keyword evidence="1" id="KW-0695">RNA-directed DNA polymerase</keyword>
<keyword evidence="1" id="KW-0808">Transferase</keyword>
<proteinExistence type="predicted"/>
<organism evidence="1 2">
    <name type="scientific">Tanacetum coccineum</name>
    <dbReference type="NCBI Taxonomy" id="301880"/>
    <lineage>
        <taxon>Eukaryota</taxon>
        <taxon>Viridiplantae</taxon>
        <taxon>Streptophyta</taxon>
        <taxon>Embryophyta</taxon>
        <taxon>Tracheophyta</taxon>
        <taxon>Spermatophyta</taxon>
        <taxon>Magnoliopsida</taxon>
        <taxon>eudicotyledons</taxon>
        <taxon>Gunneridae</taxon>
        <taxon>Pentapetalae</taxon>
        <taxon>asterids</taxon>
        <taxon>campanulids</taxon>
        <taxon>Asterales</taxon>
        <taxon>Asteraceae</taxon>
        <taxon>Asteroideae</taxon>
        <taxon>Anthemideae</taxon>
        <taxon>Anthemidinae</taxon>
        <taxon>Tanacetum</taxon>
    </lineage>
</organism>
<protein>
    <submittedName>
        <fullName evidence="1">RNA-directed DNA polymerase, eukaryota, reverse transcriptase zinc-binding domain protein</fullName>
    </submittedName>
</protein>
<comment type="caution">
    <text evidence="1">The sequence shown here is derived from an EMBL/GenBank/DDBJ whole genome shotgun (WGS) entry which is preliminary data.</text>
</comment>
<dbReference type="GO" id="GO:0003964">
    <property type="term" value="F:RNA-directed DNA polymerase activity"/>
    <property type="evidence" value="ECO:0007669"/>
    <property type="project" value="UniProtKB-KW"/>
</dbReference>
<dbReference type="InterPro" id="IPR036691">
    <property type="entry name" value="Endo/exonu/phosph_ase_sf"/>
</dbReference>
<gene>
    <name evidence="1" type="ORF">Tco_0729848</name>
</gene>
<keyword evidence="1" id="KW-0548">Nucleotidyltransferase</keyword>
<dbReference type="Gene3D" id="3.60.10.10">
    <property type="entry name" value="Endonuclease/exonuclease/phosphatase"/>
    <property type="match status" value="1"/>
</dbReference>
<accession>A0ABQ4YQX8</accession>
<keyword evidence="2" id="KW-1185">Reference proteome</keyword>
<evidence type="ECO:0000313" key="2">
    <source>
        <dbReference type="Proteomes" id="UP001151760"/>
    </source>
</evidence>
<sequence length="248" mass="28575">MIIVVYAPHDPCDKRMLWDYLAHVINQWQGEVVIMGDFNEVRVNSDRIAAALGQILSDHRPILLRGKITRPIDYGPVPFRFFHLWIISRAVMICPLQRGILPLLLTLIGKRNLAKGVEPVRYGYDKEIKTDVGVGHQTNFPRATDGFSFGFYRHFWPVIEHDVYMAVNHFFIHGEIPPGCDPLSLLLYYHRGGEPSFIFSKDRKRGEWSDGNISTFDSRLKCFFHASGLKINLDKSRYWVNVESAQVT</sequence>
<dbReference type="EMBL" id="BQNB010010636">
    <property type="protein sequence ID" value="GJS79967.1"/>
    <property type="molecule type" value="Genomic_DNA"/>
</dbReference>
<name>A0ABQ4YQX8_9ASTR</name>
<dbReference type="SUPFAM" id="SSF56219">
    <property type="entry name" value="DNase I-like"/>
    <property type="match status" value="1"/>
</dbReference>
<dbReference type="Proteomes" id="UP001151760">
    <property type="component" value="Unassembled WGS sequence"/>
</dbReference>
<reference evidence="1" key="2">
    <citation type="submission" date="2022-01" db="EMBL/GenBank/DDBJ databases">
        <authorList>
            <person name="Yamashiro T."/>
            <person name="Shiraishi A."/>
            <person name="Satake H."/>
            <person name="Nakayama K."/>
        </authorList>
    </citation>
    <scope>NUCLEOTIDE SEQUENCE</scope>
</reference>
<evidence type="ECO:0000313" key="1">
    <source>
        <dbReference type="EMBL" id="GJS79967.1"/>
    </source>
</evidence>
<reference evidence="1" key="1">
    <citation type="journal article" date="2022" name="Int. J. Mol. Sci.">
        <title>Draft Genome of Tanacetum Coccineum: Genomic Comparison of Closely Related Tanacetum-Family Plants.</title>
        <authorList>
            <person name="Yamashiro T."/>
            <person name="Shiraishi A."/>
            <person name="Nakayama K."/>
            <person name="Satake H."/>
        </authorList>
    </citation>
    <scope>NUCLEOTIDE SEQUENCE</scope>
</reference>